<evidence type="ECO:0000256" key="5">
    <source>
        <dbReference type="ARBA" id="ARBA00022691"/>
    </source>
</evidence>
<evidence type="ECO:0000256" key="4">
    <source>
        <dbReference type="ARBA" id="ARBA00022679"/>
    </source>
</evidence>
<keyword evidence="5 6" id="KW-0949">S-adenosyl-L-methionine</keyword>
<dbReference type="Pfam" id="PF01795">
    <property type="entry name" value="Methyltransf_5"/>
    <property type="match status" value="1"/>
</dbReference>
<feature type="binding site" evidence="6">
    <location>
        <begin position="36"/>
        <end position="38"/>
    </location>
    <ligand>
        <name>S-adenosyl-L-methionine</name>
        <dbReference type="ChEBI" id="CHEBI:59789"/>
    </ligand>
</feature>
<dbReference type="PIRSF" id="PIRSF004486">
    <property type="entry name" value="MraW"/>
    <property type="match status" value="1"/>
</dbReference>
<feature type="binding site" evidence="6">
    <location>
        <position position="110"/>
    </location>
    <ligand>
        <name>S-adenosyl-L-methionine</name>
        <dbReference type="ChEBI" id="CHEBI:59789"/>
    </ligand>
</feature>
<evidence type="ECO:0000256" key="1">
    <source>
        <dbReference type="ARBA" id="ARBA00010396"/>
    </source>
</evidence>
<dbReference type="Gene3D" id="1.10.150.170">
    <property type="entry name" value="Putative methyltransferase TM0872, insert domain"/>
    <property type="match status" value="1"/>
</dbReference>
<feature type="binding site" evidence="6">
    <location>
        <position position="103"/>
    </location>
    <ligand>
        <name>S-adenosyl-L-methionine</name>
        <dbReference type="ChEBI" id="CHEBI:59789"/>
    </ligand>
</feature>
<evidence type="ECO:0000313" key="9">
    <source>
        <dbReference type="Proteomes" id="UP001600894"/>
    </source>
</evidence>
<sequence>MEEHGFVHKSVLLYETVGSLNIKPGGIYVDGTLGGGGHAYEVCKRLGSGRLIGIDQDADAIQAAGRRLAPFKDKVTIVRSNYRSMAAVLKELEIPKVDGIYLDLGVSSYQLDTASRGFTYREDAPLDMRMDQRNQETAADIINGYSEMELFRIIRDYGEDRFAKNIAKHIVRAREEKPVRTTGELCEIIKAAIPAKVRATGGHPAKRTFQAIRIELNHELDVLEESIDGMIKLLNPGGRLSIITFHSLEDRIVKNRFRTNEDPCICPPDFPVCVCGRKSLGKVVTRKPILPSEEELEENSRSKSAKLRVFERGE</sequence>
<evidence type="ECO:0000256" key="3">
    <source>
        <dbReference type="ARBA" id="ARBA00022603"/>
    </source>
</evidence>
<comment type="caution">
    <text evidence="8">The sequence shown here is derived from an EMBL/GenBank/DDBJ whole genome shotgun (WGS) entry which is preliminary data.</text>
</comment>
<dbReference type="PANTHER" id="PTHR11265:SF0">
    <property type="entry name" value="12S RRNA N4-METHYLCYTIDINE METHYLTRANSFERASE"/>
    <property type="match status" value="1"/>
</dbReference>
<keyword evidence="6" id="KW-0963">Cytoplasm</keyword>
<feature type="binding site" evidence="6">
    <location>
        <position position="55"/>
    </location>
    <ligand>
        <name>S-adenosyl-L-methionine</name>
        <dbReference type="ChEBI" id="CHEBI:59789"/>
    </ligand>
</feature>
<dbReference type="PANTHER" id="PTHR11265">
    <property type="entry name" value="S-ADENOSYL-METHYLTRANSFERASE MRAW"/>
    <property type="match status" value="1"/>
</dbReference>
<reference evidence="8 9" key="1">
    <citation type="submission" date="2024-04" db="EMBL/GenBank/DDBJ databases">
        <title>Defined microbial consortia suppress multidrug-resistant proinflammatory Enterobacteriaceae via ecological control.</title>
        <authorList>
            <person name="Furuichi M."/>
            <person name="Kawaguchi T."/>
            <person name="Pust M."/>
            <person name="Yasuma K."/>
            <person name="Plichta D."/>
            <person name="Hasegawa N."/>
            <person name="Ohya T."/>
            <person name="Bhattarai S."/>
            <person name="Sasajima S."/>
            <person name="Aoto Y."/>
            <person name="Tuganbaev T."/>
            <person name="Yaginuma M."/>
            <person name="Ueda M."/>
            <person name="Okahashi N."/>
            <person name="Amafuji K."/>
            <person name="Kiridooshi Y."/>
            <person name="Sugita K."/>
            <person name="Strazar M."/>
            <person name="Skelly A."/>
            <person name="Suda W."/>
            <person name="Hattori M."/>
            <person name="Nakamoto N."/>
            <person name="Caballero S."/>
            <person name="Norman J."/>
            <person name="Olle B."/>
            <person name="Tanoue T."/>
            <person name="Arita M."/>
            <person name="Bucci V."/>
            <person name="Atarashi K."/>
            <person name="Xavier R."/>
            <person name="Honda K."/>
        </authorList>
    </citation>
    <scope>NUCLEOTIDE SEQUENCE [LARGE SCALE GENOMIC DNA]</scope>
    <source>
        <strain evidence="9">f13</strain>
    </source>
</reference>
<dbReference type="InterPro" id="IPR002903">
    <property type="entry name" value="RsmH"/>
</dbReference>
<keyword evidence="3 6" id="KW-0489">Methyltransferase</keyword>
<dbReference type="SUPFAM" id="SSF53335">
    <property type="entry name" value="S-adenosyl-L-methionine-dependent methyltransferases"/>
    <property type="match status" value="1"/>
</dbReference>
<feature type="binding site" evidence="6">
    <location>
        <position position="82"/>
    </location>
    <ligand>
        <name>S-adenosyl-L-methionine</name>
        <dbReference type="ChEBI" id="CHEBI:59789"/>
    </ligand>
</feature>
<keyword evidence="4 6" id="KW-0808">Transferase</keyword>
<evidence type="ECO:0000256" key="7">
    <source>
        <dbReference type="SAM" id="MobiDB-lite"/>
    </source>
</evidence>
<dbReference type="HAMAP" id="MF_01007">
    <property type="entry name" value="16SrRNA_methyltr_H"/>
    <property type="match status" value="1"/>
</dbReference>
<dbReference type="NCBIfam" id="TIGR00006">
    <property type="entry name" value="16S rRNA (cytosine(1402)-N(4))-methyltransferase RsmH"/>
    <property type="match status" value="1"/>
</dbReference>
<dbReference type="Proteomes" id="UP001600894">
    <property type="component" value="Unassembled WGS sequence"/>
</dbReference>
<keyword evidence="2 6" id="KW-0698">rRNA processing</keyword>
<dbReference type="RefSeq" id="WP_176254000.1">
    <property type="nucleotide sequence ID" value="NZ_BAABXL010000001.1"/>
</dbReference>
<dbReference type="Gene3D" id="3.40.50.150">
    <property type="entry name" value="Vaccinia Virus protein VP39"/>
    <property type="match status" value="1"/>
</dbReference>
<organism evidence="8 9">
    <name type="scientific">Enterocloster alcoholdehydrogenati</name>
    <dbReference type="NCBI Taxonomy" id="2547410"/>
    <lineage>
        <taxon>Bacteria</taxon>
        <taxon>Bacillati</taxon>
        <taxon>Bacillota</taxon>
        <taxon>Clostridia</taxon>
        <taxon>Lachnospirales</taxon>
        <taxon>Lachnospiraceae</taxon>
        <taxon>Enterocloster</taxon>
    </lineage>
</organism>
<proteinExistence type="inferred from homology"/>
<dbReference type="EMBL" id="BAABXL010000001">
    <property type="protein sequence ID" value="GAA6269082.1"/>
    <property type="molecule type" value="Genomic_DNA"/>
</dbReference>
<evidence type="ECO:0000256" key="6">
    <source>
        <dbReference type="HAMAP-Rule" id="MF_01007"/>
    </source>
</evidence>
<evidence type="ECO:0000313" key="8">
    <source>
        <dbReference type="EMBL" id="GAA6269082.1"/>
    </source>
</evidence>
<comment type="catalytic activity">
    <reaction evidence="6">
        <text>cytidine(1402) in 16S rRNA + S-adenosyl-L-methionine = N(4)-methylcytidine(1402) in 16S rRNA + S-adenosyl-L-homocysteine + H(+)</text>
        <dbReference type="Rhea" id="RHEA:42928"/>
        <dbReference type="Rhea" id="RHEA-COMP:10286"/>
        <dbReference type="Rhea" id="RHEA-COMP:10287"/>
        <dbReference type="ChEBI" id="CHEBI:15378"/>
        <dbReference type="ChEBI" id="CHEBI:57856"/>
        <dbReference type="ChEBI" id="CHEBI:59789"/>
        <dbReference type="ChEBI" id="CHEBI:74506"/>
        <dbReference type="ChEBI" id="CHEBI:82748"/>
        <dbReference type="EC" id="2.1.1.199"/>
    </reaction>
</comment>
<dbReference type="InterPro" id="IPR029063">
    <property type="entry name" value="SAM-dependent_MTases_sf"/>
</dbReference>
<accession>A0ABQ0AYH4</accession>
<dbReference type="EC" id="2.1.1.199" evidence="6"/>
<comment type="similarity">
    <text evidence="1 6">Belongs to the methyltransferase superfamily. RsmH family.</text>
</comment>
<protein>
    <recommendedName>
        <fullName evidence="6">Ribosomal RNA small subunit methyltransferase H</fullName>
        <ecNumber evidence="6">2.1.1.199</ecNumber>
    </recommendedName>
    <alternativeName>
        <fullName evidence="6">16S rRNA m(4)C1402 methyltransferase</fullName>
    </alternativeName>
    <alternativeName>
        <fullName evidence="6">rRNA (cytosine-N(4)-)-methyltransferase RsmH</fullName>
    </alternativeName>
</protein>
<comment type="function">
    <text evidence="6">Specifically methylates the N4 position of cytidine in position 1402 (C1402) of 16S rRNA.</text>
</comment>
<comment type="subcellular location">
    <subcellularLocation>
        <location evidence="6">Cytoplasm</location>
    </subcellularLocation>
</comment>
<dbReference type="InterPro" id="IPR023397">
    <property type="entry name" value="SAM-dep_MeTrfase_MraW_recog"/>
</dbReference>
<gene>
    <name evidence="8" type="primary">rsmH_2</name>
    <name evidence="6" type="synonym">rsmH</name>
    <name evidence="8" type="ORF">F130042H8_21420</name>
</gene>
<name>A0ABQ0AYH4_9FIRM</name>
<evidence type="ECO:0000256" key="2">
    <source>
        <dbReference type="ARBA" id="ARBA00022552"/>
    </source>
</evidence>
<keyword evidence="9" id="KW-1185">Reference proteome</keyword>
<dbReference type="SUPFAM" id="SSF81799">
    <property type="entry name" value="Putative methyltransferase TM0872, insert domain"/>
    <property type="match status" value="1"/>
</dbReference>
<feature type="region of interest" description="Disordered" evidence="7">
    <location>
        <begin position="293"/>
        <end position="314"/>
    </location>
</feature>